<evidence type="ECO:0000256" key="3">
    <source>
        <dbReference type="ARBA" id="ARBA00022692"/>
    </source>
</evidence>
<dbReference type="GO" id="GO:0050909">
    <property type="term" value="P:sensory perception of taste"/>
    <property type="evidence" value="ECO:0007669"/>
    <property type="project" value="InterPro"/>
</dbReference>
<evidence type="ECO:0000313" key="11">
    <source>
        <dbReference type="Proteomes" id="UP000283509"/>
    </source>
</evidence>
<feature type="chain" id="PRO_5019184070" description="Gustatory receptor" evidence="9">
    <location>
        <begin position="26"/>
        <end position="442"/>
    </location>
</feature>
<feature type="region of interest" description="Disordered" evidence="7">
    <location>
        <begin position="210"/>
        <end position="230"/>
    </location>
</feature>
<reference evidence="10 11" key="2">
    <citation type="submission" date="2019-01" db="EMBL/GenBank/DDBJ databases">
        <title>The decoding of complex shrimp genome reveals the adaptation for benthos swimmer, frequently molting mechanism and breeding impact on genome.</title>
        <authorList>
            <person name="Sun Y."/>
            <person name="Gao Y."/>
            <person name="Yu Y."/>
        </authorList>
    </citation>
    <scope>NUCLEOTIDE SEQUENCE [LARGE SCALE GENOMIC DNA]</scope>
    <source>
        <tissue evidence="10">Muscle</tissue>
    </source>
</reference>
<dbReference type="OrthoDB" id="6478931at2759"/>
<feature type="region of interest" description="Disordered" evidence="7">
    <location>
        <begin position="242"/>
        <end position="273"/>
    </location>
</feature>
<dbReference type="PANTHER" id="PTHR21143">
    <property type="entry name" value="INVERTEBRATE GUSTATORY RECEPTOR"/>
    <property type="match status" value="1"/>
</dbReference>
<reference evidence="10 11" key="1">
    <citation type="submission" date="2018-04" db="EMBL/GenBank/DDBJ databases">
        <authorList>
            <person name="Zhang X."/>
            <person name="Yuan J."/>
            <person name="Li F."/>
            <person name="Xiang J."/>
        </authorList>
    </citation>
    <scope>NUCLEOTIDE SEQUENCE [LARGE SCALE GENOMIC DNA]</scope>
    <source>
        <tissue evidence="10">Muscle</tissue>
    </source>
</reference>
<comment type="subcellular location">
    <subcellularLocation>
        <location evidence="1">Cell membrane</location>
        <topology evidence="1">Multi-pass membrane protein</topology>
    </subcellularLocation>
</comment>
<feature type="transmembrane region" description="Helical" evidence="8">
    <location>
        <begin position="72"/>
        <end position="93"/>
    </location>
</feature>
<dbReference type="GO" id="GO:0005886">
    <property type="term" value="C:plasma membrane"/>
    <property type="evidence" value="ECO:0007669"/>
    <property type="project" value="UniProtKB-SubCell"/>
</dbReference>
<feature type="transmembrane region" description="Helical" evidence="8">
    <location>
        <begin position="421"/>
        <end position="439"/>
    </location>
</feature>
<dbReference type="EMBL" id="QCYY01002400">
    <property type="protein sequence ID" value="ROT70664.1"/>
    <property type="molecule type" value="Genomic_DNA"/>
</dbReference>
<dbReference type="GO" id="GO:0043025">
    <property type="term" value="C:neuronal cell body"/>
    <property type="evidence" value="ECO:0007669"/>
    <property type="project" value="TreeGrafter"/>
</dbReference>
<evidence type="ECO:0000256" key="9">
    <source>
        <dbReference type="SAM" id="SignalP"/>
    </source>
</evidence>
<gene>
    <name evidence="10" type="ORF">C7M84_011039</name>
</gene>
<keyword evidence="4 8" id="KW-1133">Transmembrane helix</keyword>
<evidence type="ECO:0000256" key="2">
    <source>
        <dbReference type="ARBA" id="ARBA00022475"/>
    </source>
</evidence>
<evidence type="ECO:0000256" key="8">
    <source>
        <dbReference type="SAM" id="Phobius"/>
    </source>
</evidence>
<dbReference type="AlphaFoldDB" id="A0A423T2E9"/>
<evidence type="ECO:0000256" key="5">
    <source>
        <dbReference type="ARBA" id="ARBA00023136"/>
    </source>
</evidence>
<dbReference type="GO" id="GO:0030425">
    <property type="term" value="C:dendrite"/>
    <property type="evidence" value="ECO:0007669"/>
    <property type="project" value="TreeGrafter"/>
</dbReference>
<dbReference type="InterPro" id="IPR013604">
    <property type="entry name" value="7TM_chemorcpt"/>
</dbReference>
<name>A0A423T2E9_PENVA</name>
<dbReference type="PANTHER" id="PTHR21143:SF121">
    <property type="entry name" value="GUSTATORY AND ODORANT RECEPTOR 21A"/>
    <property type="match status" value="1"/>
</dbReference>
<sequence>MRNMTLMAVKIFGVILGVLPHLSGSQCHCAKRAILSVLQITVTISTGVGYGTLYVVYLWIPGYEDVEMSMKVTEALCAVSQFICSLLIVLWMWKHSRSLSSVIRTCSTTPGGTQPPDVSPYLILTPRVAVNQLLLWFIIIQAVYEGILYGLWYMIYDMNIVSVFLKVLFLILQLWITLIIRYPQIMWVAIGTALQHQFARFNRAIEDAARSRPRLPQSRPATPPPAAESGDGIVVVNAARSHEAKDDSECRERDDKDANSCDQAERSAARDASSDYQKARANLAYIRERYQELQQVLREGEAVMAGPLLISSFYTFSSTIICLFHGIALDISVIFKILTLTQCGLQIIILWIQGQVADSIIAEGQKTSQILLEVAEAATGRTPLPPKAKQTILIMSMERLSRKGLGTRVCGLFTLSRRNTLAVAGASTSYLLILLQFHLADL</sequence>
<comment type="caution">
    <text evidence="10">The sequence shown here is derived from an EMBL/GenBank/DDBJ whole genome shotgun (WGS) entry which is preliminary data.</text>
</comment>
<keyword evidence="3 8" id="KW-0812">Transmembrane</keyword>
<dbReference type="Proteomes" id="UP000283509">
    <property type="component" value="Unassembled WGS sequence"/>
</dbReference>
<organism evidence="10 11">
    <name type="scientific">Penaeus vannamei</name>
    <name type="common">Whiteleg shrimp</name>
    <name type="synonym">Litopenaeus vannamei</name>
    <dbReference type="NCBI Taxonomy" id="6689"/>
    <lineage>
        <taxon>Eukaryota</taxon>
        <taxon>Metazoa</taxon>
        <taxon>Ecdysozoa</taxon>
        <taxon>Arthropoda</taxon>
        <taxon>Crustacea</taxon>
        <taxon>Multicrustacea</taxon>
        <taxon>Malacostraca</taxon>
        <taxon>Eumalacostraca</taxon>
        <taxon>Eucarida</taxon>
        <taxon>Decapoda</taxon>
        <taxon>Dendrobranchiata</taxon>
        <taxon>Penaeoidea</taxon>
        <taxon>Penaeidae</taxon>
        <taxon>Penaeus</taxon>
    </lineage>
</organism>
<dbReference type="Pfam" id="PF08395">
    <property type="entry name" value="7tm_7"/>
    <property type="match status" value="1"/>
</dbReference>
<keyword evidence="6" id="KW-0675">Receptor</keyword>
<feature type="transmembrane region" description="Helical" evidence="8">
    <location>
        <begin position="308"/>
        <end position="327"/>
    </location>
</feature>
<feature type="transmembrane region" description="Helical" evidence="8">
    <location>
        <begin position="133"/>
        <end position="154"/>
    </location>
</feature>
<evidence type="ECO:0000256" key="6">
    <source>
        <dbReference type="ARBA" id="ARBA00023170"/>
    </source>
</evidence>
<keyword evidence="11" id="KW-1185">Reference proteome</keyword>
<evidence type="ECO:0000313" key="10">
    <source>
        <dbReference type="EMBL" id="ROT70664.1"/>
    </source>
</evidence>
<keyword evidence="5 8" id="KW-0472">Membrane</keyword>
<evidence type="ECO:0000256" key="1">
    <source>
        <dbReference type="ARBA" id="ARBA00004651"/>
    </source>
</evidence>
<keyword evidence="9" id="KW-0732">Signal</keyword>
<evidence type="ECO:0008006" key="12">
    <source>
        <dbReference type="Google" id="ProtNLM"/>
    </source>
</evidence>
<evidence type="ECO:0000256" key="7">
    <source>
        <dbReference type="SAM" id="MobiDB-lite"/>
    </source>
</evidence>
<keyword evidence="2" id="KW-1003">Cell membrane</keyword>
<evidence type="ECO:0000256" key="4">
    <source>
        <dbReference type="ARBA" id="ARBA00022989"/>
    </source>
</evidence>
<feature type="transmembrane region" description="Helical" evidence="8">
    <location>
        <begin position="160"/>
        <end position="180"/>
    </location>
</feature>
<dbReference type="GO" id="GO:0030424">
    <property type="term" value="C:axon"/>
    <property type="evidence" value="ECO:0007669"/>
    <property type="project" value="TreeGrafter"/>
</dbReference>
<accession>A0A423T2E9</accession>
<feature type="transmembrane region" description="Helical" evidence="8">
    <location>
        <begin position="333"/>
        <end position="352"/>
    </location>
</feature>
<feature type="signal peptide" evidence="9">
    <location>
        <begin position="1"/>
        <end position="25"/>
    </location>
</feature>
<proteinExistence type="predicted"/>
<feature type="transmembrane region" description="Helical" evidence="8">
    <location>
        <begin position="34"/>
        <end position="60"/>
    </location>
</feature>
<protein>
    <recommendedName>
        <fullName evidence="12">Gustatory receptor</fullName>
    </recommendedName>
</protein>